<keyword evidence="1" id="KW-0012">Acyltransferase</keyword>
<dbReference type="SUPFAM" id="SSF52777">
    <property type="entry name" value="CoA-dependent acyltransferases"/>
    <property type="match status" value="1"/>
</dbReference>
<dbReference type="AlphaFoldDB" id="A0A645BT43"/>
<dbReference type="PANTHER" id="PTHR38474:SF2">
    <property type="entry name" value="CHLORAMPHENICOL ACETYLTRANSFERASE"/>
    <property type="match status" value="1"/>
</dbReference>
<evidence type="ECO:0000313" key="1">
    <source>
        <dbReference type="EMBL" id="MPM68495.1"/>
    </source>
</evidence>
<proteinExistence type="predicted"/>
<dbReference type="GO" id="GO:0008811">
    <property type="term" value="F:chloramphenicol O-acetyltransferase activity"/>
    <property type="evidence" value="ECO:0007669"/>
    <property type="project" value="UniProtKB-EC"/>
</dbReference>
<dbReference type="EC" id="2.3.1.28" evidence="1"/>
<dbReference type="PANTHER" id="PTHR38474">
    <property type="entry name" value="SLR0299 PROTEIN"/>
    <property type="match status" value="1"/>
</dbReference>
<name>A0A645BT43_9ZZZZ</name>
<sequence>MFIPIDTSTWERKEHFEYYRTKIKCGYSCTVKLDVTKFRTQVKGKSLKFYPAFIYCVSKIINDTKEFRMTVDQSGNPGYFDISNANLTIFHEDTKTFSDLWTEYYPDFWEFYKNAVQNMEKYKDVHEIKARDNQPENFFCISCVPWLSYTSYNTSVPGGEPNLFPIITFGKFAENNGKYEMPFTLNISHAAADGYHSSKFFNDLQELINTIEL</sequence>
<dbReference type="Pfam" id="PF00302">
    <property type="entry name" value="CAT"/>
    <property type="match status" value="1"/>
</dbReference>
<reference evidence="1" key="1">
    <citation type="submission" date="2019-08" db="EMBL/GenBank/DDBJ databases">
        <authorList>
            <person name="Kucharzyk K."/>
            <person name="Murdoch R.W."/>
            <person name="Higgins S."/>
            <person name="Loffler F."/>
        </authorList>
    </citation>
    <scope>NUCLEOTIDE SEQUENCE</scope>
</reference>
<gene>
    <name evidence="1" type="primary">cmlA_3</name>
    <name evidence="1" type="ORF">SDC9_115428</name>
</gene>
<dbReference type="EMBL" id="VSSQ01022288">
    <property type="protein sequence ID" value="MPM68495.1"/>
    <property type="molecule type" value="Genomic_DNA"/>
</dbReference>
<organism evidence="1">
    <name type="scientific">bioreactor metagenome</name>
    <dbReference type="NCBI Taxonomy" id="1076179"/>
    <lineage>
        <taxon>unclassified sequences</taxon>
        <taxon>metagenomes</taxon>
        <taxon>ecological metagenomes</taxon>
    </lineage>
</organism>
<protein>
    <submittedName>
        <fullName evidence="1">Chloramphenicol acetyltransferase 2</fullName>
        <ecNumber evidence="1">2.3.1.28</ecNumber>
    </submittedName>
</protein>
<dbReference type="SMART" id="SM01059">
    <property type="entry name" value="CAT"/>
    <property type="match status" value="1"/>
</dbReference>
<keyword evidence="1" id="KW-0808">Transferase</keyword>
<dbReference type="PIRSF" id="PIRSF000440">
    <property type="entry name" value="CAT"/>
    <property type="match status" value="1"/>
</dbReference>
<comment type="caution">
    <text evidence="1">The sequence shown here is derived from an EMBL/GenBank/DDBJ whole genome shotgun (WGS) entry which is preliminary data.</text>
</comment>
<dbReference type="InterPro" id="IPR001707">
    <property type="entry name" value="Cmp_AcTrfase"/>
</dbReference>
<dbReference type="Gene3D" id="3.30.559.10">
    <property type="entry name" value="Chloramphenicol acetyltransferase-like domain"/>
    <property type="match status" value="1"/>
</dbReference>
<dbReference type="InterPro" id="IPR023213">
    <property type="entry name" value="CAT-like_dom_sf"/>
</dbReference>
<accession>A0A645BT43</accession>